<dbReference type="PANTHER" id="PTHR46797:SF1">
    <property type="entry name" value="METHYLPHOSPHONATE SYNTHASE"/>
    <property type="match status" value="1"/>
</dbReference>
<dbReference type="PROSITE" id="PS50943">
    <property type="entry name" value="HTH_CROC1"/>
    <property type="match status" value="1"/>
</dbReference>
<evidence type="ECO:0000313" key="4">
    <source>
        <dbReference type="Proteomes" id="UP000254134"/>
    </source>
</evidence>
<keyword evidence="4" id="KW-1185">Reference proteome</keyword>
<dbReference type="Pfam" id="PF07883">
    <property type="entry name" value="Cupin_2"/>
    <property type="match status" value="1"/>
</dbReference>
<keyword evidence="1" id="KW-0238">DNA-binding</keyword>
<dbReference type="Gene3D" id="1.10.260.40">
    <property type="entry name" value="lambda repressor-like DNA-binding domains"/>
    <property type="match status" value="1"/>
</dbReference>
<proteinExistence type="predicted"/>
<evidence type="ECO:0000259" key="2">
    <source>
        <dbReference type="PROSITE" id="PS50943"/>
    </source>
</evidence>
<organism evidence="3 4">
    <name type="scientific">Gaiella occulta</name>
    <dbReference type="NCBI Taxonomy" id="1002870"/>
    <lineage>
        <taxon>Bacteria</taxon>
        <taxon>Bacillati</taxon>
        <taxon>Actinomycetota</taxon>
        <taxon>Thermoleophilia</taxon>
        <taxon>Gaiellales</taxon>
        <taxon>Gaiellaceae</taxon>
        <taxon>Gaiella</taxon>
    </lineage>
</organism>
<dbReference type="AlphaFoldDB" id="A0A7M2YWT9"/>
<evidence type="ECO:0000256" key="1">
    <source>
        <dbReference type="ARBA" id="ARBA00023125"/>
    </source>
</evidence>
<evidence type="ECO:0000313" key="3">
    <source>
        <dbReference type="EMBL" id="RDI74593.1"/>
    </source>
</evidence>
<dbReference type="InterPro" id="IPR013096">
    <property type="entry name" value="Cupin_2"/>
</dbReference>
<dbReference type="PANTHER" id="PTHR46797">
    <property type="entry name" value="HTH-TYPE TRANSCRIPTIONAL REGULATOR"/>
    <property type="match status" value="1"/>
</dbReference>
<name>A0A7M2YWT9_9ACTN</name>
<dbReference type="Proteomes" id="UP000254134">
    <property type="component" value="Unassembled WGS sequence"/>
</dbReference>
<dbReference type="InterPro" id="IPR014710">
    <property type="entry name" value="RmlC-like_jellyroll"/>
</dbReference>
<dbReference type="Pfam" id="PF01381">
    <property type="entry name" value="HTH_3"/>
    <property type="match status" value="1"/>
</dbReference>
<feature type="domain" description="HTH cro/C1-type" evidence="2">
    <location>
        <begin position="20"/>
        <end position="74"/>
    </location>
</feature>
<dbReference type="SUPFAM" id="SSF51182">
    <property type="entry name" value="RmlC-like cupins"/>
    <property type="match status" value="1"/>
</dbReference>
<protein>
    <submittedName>
        <fullName evidence="3">Helix-turn-helix protein domain</fullName>
    </submittedName>
</protein>
<dbReference type="CDD" id="cd02209">
    <property type="entry name" value="cupin_XRE_C"/>
    <property type="match status" value="1"/>
</dbReference>
<dbReference type="CDD" id="cd00093">
    <property type="entry name" value="HTH_XRE"/>
    <property type="match status" value="1"/>
</dbReference>
<reference evidence="3 4" key="1">
    <citation type="submission" date="2018-07" db="EMBL/GenBank/DDBJ databases">
        <title>High-quality-draft genome sequence of Gaiella occulta.</title>
        <authorList>
            <person name="Severino R."/>
            <person name="Froufe H.J.C."/>
            <person name="Rainey F.A."/>
            <person name="Barroso C."/>
            <person name="Albuquerque L."/>
            <person name="Lobo-Da-Cunha A."/>
            <person name="Da Costa M.S."/>
            <person name="Egas C."/>
        </authorList>
    </citation>
    <scope>NUCLEOTIDE SEQUENCE [LARGE SCALE GENOMIC DNA]</scope>
    <source>
        <strain evidence="3 4">F2-233</strain>
    </source>
</reference>
<dbReference type="InterPro" id="IPR050807">
    <property type="entry name" value="TransReg_Diox_bact_type"/>
</dbReference>
<gene>
    <name evidence="3" type="ORF">Gocc_1482</name>
</gene>
<dbReference type="Gene3D" id="2.60.120.10">
    <property type="entry name" value="Jelly Rolls"/>
    <property type="match status" value="1"/>
</dbReference>
<dbReference type="GO" id="GO:0005829">
    <property type="term" value="C:cytosol"/>
    <property type="evidence" value="ECO:0007669"/>
    <property type="project" value="TreeGrafter"/>
</dbReference>
<dbReference type="GO" id="GO:0003700">
    <property type="term" value="F:DNA-binding transcription factor activity"/>
    <property type="evidence" value="ECO:0007669"/>
    <property type="project" value="TreeGrafter"/>
</dbReference>
<dbReference type="InterPro" id="IPR010982">
    <property type="entry name" value="Lambda_DNA-bd_dom_sf"/>
</dbReference>
<accession>A0A7M2YWT9</accession>
<sequence>MGRHRAKPEQAGADVLGGRIRQLRVARGLTLKELGHRSGLSHAFLSQVERGLARPSVSTLTDIAGALGIGVATLVSQTSTGFARLVRGATAPRVVVGPSADTVAVRALTGADALMKVTESVGHFPCSERMAHAGEEVVYVLEGAVEVTVNGNAFVLGPGDVLNFDCSVEHTYRSLDGVPPRFLVIAADPGQYASPIDESVYEYRQASGRERD</sequence>
<dbReference type="RefSeq" id="WP_181813459.1">
    <property type="nucleotide sequence ID" value="NZ_QQZY01000003.1"/>
</dbReference>
<reference evidence="4" key="2">
    <citation type="journal article" date="2019" name="MicrobiologyOpen">
        <title>High-quality draft genome sequence of Gaiella occulta isolated from a 150 meter deep mineral water borehole and comparison with the genome sequences of other deep-branching lineages of the phylum Actinobacteria.</title>
        <authorList>
            <person name="Severino R."/>
            <person name="Froufe H.J.C."/>
            <person name="Barroso C."/>
            <person name="Albuquerque L."/>
            <person name="Lobo-da-Cunha A."/>
            <person name="da Costa M.S."/>
            <person name="Egas C."/>
        </authorList>
    </citation>
    <scope>NUCLEOTIDE SEQUENCE [LARGE SCALE GENOMIC DNA]</scope>
    <source>
        <strain evidence="4">F2-233</strain>
    </source>
</reference>
<dbReference type="EMBL" id="QQZY01000003">
    <property type="protein sequence ID" value="RDI74593.1"/>
    <property type="molecule type" value="Genomic_DNA"/>
</dbReference>
<dbReference type="GO" id="GO:0003677">
    <property type="term" value="F:DNA binding"/>
    <property type="evidence" value="ECO:0007669"/>
    <property type="project" value="UniProtKB-KW"/>
</dbReference>
<dbReference type="SMART" id="SM00530">
    <property type="entry name" value="HTH_XRE"/>
    <property type="match status" value="1"/>
</dbReference>
<dbReference type="SUPFAM" id="SSF47413">
    <property type="entry name" value="lambda repressor-like DNA-binding domains"/>
    <property type="match status" value="1"/>
</dbReference>
<dbReference type="InterPro" id="IPR011051">
    <property type="entry name" value="RmlC_Cupin_sf"/>
</dbReference>
<dbReference type="InterPro" id="IPR001387">
    <property type="entry name" value="Cro/C1-type_HTH"/>
</dbReference>
<comment type="caution">
    <text evidence="3">The sequence shown here is derived from an EMBL/GenBank/DDBJ whole genome shotgun (WGS) entry which is preliminary data.</text>
</comment>